<dbReference type="EMBL" id="CAJNOV010018804">
    <property type="protein sequence ID" value="CAF1624260.1"/>
    <property type="molecule type" value="Genomic_DNA"/>
</dbReference>
<organism evidence="2 5">
    <name type="scientific">Rotaria magnacalcarata</name>
    <dbReference type="NCBI Taxonomy" id="392030"/>
    <lineage>
        <taxon>Eukaryota</taxon>
        <taxon>Metazoa</taxon>
        <taxon>Spiralia</taxon>
        <taxon>Gnathifera</taxon>
        <taxon>Rotifera</taxon>
        <taxon>Eurotatoria</taxon>
        <taxon>Bdelloidea</taxon>
        <taxon>Philodinida</taxon>
        <taxon>Philodinidae</taxon>
        <taxon>Rotaria</taxon>
    </lineage>
</organism>
<dbReference type="Proteomes" id="UP000681720">
    <property type="component" value="Unassembled WGS sequence"/>
</dbReference>
<proteinExistence type="predicted"/>
<reference evidence="2" key="1">
    <citation type="submission" date="2021-02" db="EMBL/GenBank/DDBJ databases">
        <authorList>
            <person name="Nowell W R."/>
        </authorList>
    </citation>
    <scope>NUCLEOTIDE SEQUENCE</scope>
</reference>
<dbReference type="Proteomes" id="UP000681967">
    <property type="component" value="Unassembled WGS sequence"/>
</dbReference>
<evidence type="ECO:0000313" key="3">
    <source>
        <dbReference type="EMBL" id="CAF3919540.1"/>
    </source>
</evidence>
<dbReference type="Proteomes" id="UP000663834">
    <property type="component" value="Unassembled WGS sequence"/>
</dbReference>
<dbReference type="OrthoDB" id="9972107at2759"/>
<dbReference type="EMBL" id="CAJOBH010002708">
    <property type="protein sequence ID" value="CAF3919540.1"/>
    <property type="molecule type" value="Genomic_DNA"/>
</dbReference>
<dbReference type="EMBL" id="CAJNOW010003510">
    <property type="protein sequence ID" value="CAF1383828.1"/>
    <property type="molecule type" value="Genomic_DNA"/>
</dbReference>
<protein>
    <submittedName>
        <fullName evidence="2">Uncharacterized protein</fullName>
    </submittedName>
</protein>
<dbReference type="EMBL" id="CAJOBJ010006795">
    <property type="protein sequence ID" value="CAF4069925.1"/>
    <property type="molecule type" value="Genomic_DNA"/>
</dbReference>
<name>A0A816CJM4_9BILA</name>
<evidence type="ECO:0000313" key="5">
    <source>
        <dbReference type="Proteomes" id="UP000663855"/>
    </source>
</evidence>
<accession>A0A816CJM4</accession>
<sequence length="187" mass="21467">MDAVERIVGSGVALFWLDEHIGQPGVCTKLKQEFELNTTNLYSFSTVDQCRSFLKLVKNQKLFCIIQGKLAKIVVTDIDRYEQSLSPVVYIFCFDVSAYSEWGQNYDCIRRGGIFDHEQDVLARLTHDLSQYAALKVQEYSLKRAACDEWAQNLARNAKRLRTDQCTLPFRTDPFSDKETDCTEADN</sequence>
<comment type="caution">
    <text evidence="2">The sequence shown here is derived from an EMBL/GenBank/DDBJ whole genome shotgun (WGS) entry which is preliminary data.</text>
</comment>
<evidence type="ECO:0000313" key="2">
    <source>
        <dbReference type="EMBL" id="CAF1624260.1"/>
    </source>
</evidence>
<evidence type="ECO:0000313" key="1">
    <source>
        <dbReference type="EMBL" id="CAF1383828.1"/>
    </source>
</evidence>
<dbReference type="Proteomes" id="UP000663855">
    <property type="component" value="Unassembled WGS sequence"/>
</dbReference>
<evidence type="ECO:0000313" key="4">
    <source>
        <dbReference type="EMBL" id="CAF4069925.1"/>
    </source>
</evidence>
<gene>
    <name evidence="3" type="ORF">BYL167_LOCUS9423</name>
    <name evidence="2" type="ORF">CJN711_LOCUS38423</name>
    <name evidence="4" type="ORF">GIL414_LOCUS15454</name>
    <name evidence="1" type="ORF">KQP761_LOCUS8850</name>
</gene>
<dbReference type="AlphaFoldDB" id="A0A816CJM4"/>